<proteinExistence type="predicted"/>
<gene>
    <name evidence="1" type="ORF">NOCA2220199</name>
</gene>
<evidence type="ECO:0000313" key="1">
    <source>
        <dbReference type="EMBL" id="CUR55008.1"/>
    </source>
</evidence>
<reference evidence="1" key="1">
    <citation type="submission" date="2015-08" db="EMBL/GenBank/DDBJ databases">
        <authorList>
            <person name="Babu N.S."/>
            <person name="Beckwith C.J."/>
            <person name="Beseler K.G."/>
            <person name="Brison A."/>
            <person name="Carone J.V."/>
            <person name="Caskin T.P."/>
            <person name="Diamond M."/>
            <person name="Durham M.E."/>
            <person name="Foxe J.M."/>
            <person name="Go M."/>
            <person name="Henderson B.A."/>
            <person name="Jones I.B."/>
            <person name="McGettigan J.A."/>
            <person name="Micheletti S.J."/>
            <person name="Nasrallah M.E."/>
            <person name="Ortiz D."/>
            <person name="Piller C.R."/>
            <person name="Privatt S.R."/>
            <person name="Schneider S.L."/>
            <person name="Sharp S."/>
            <person name="Smith T.C."/>
            <person name="Stanton J.D."/>
            <person name="Ullery H.E."/>
            <person name="Wilson R.J."/>
            <person name="Serrano M.G."/>
            <person name="Buck G."/>
            <person name="Lee V."/>
            <person name="Wang Y."/>
            <person name="Carvalho R."/>
            <person name="Voegtly L."/>
            <person name="Shi R."/>
            <person name="Duckworth R."/>
            <person name="Johnson A."/>
            <person name="Loviza R."/>
            <person name="Walstead R."/>
            <person name="Shah Z."/>
            <person name="Kiflezghi M."/>
            <person name="Wade K."/>
            <person name="Ball S.L."/>
            <person name="Bradley K.W."/>
            <person name="Asai D.J."/>
            <person name="Bowman C.A."/>
            <person name="Russell D.A."/>
            <person name="Pope W.H."/>
            <person name="Jacobs-Sera D."/>
            <person name="Hendrix R.W."/>
            <person name="Hatfull G.F."/>
        </authorList>
    </citation>
    <scope>NUCLEOTIDE SEQUENCE</scope>
</reference>
<protein>
    <submittedName>
        <fullName evidence="1">Uncharacterized protein</fullName>
    </submittedName>
</protein>
<sequence>MRTALLASLALTGLAIAGAVGSAPAAPLAAPLSAPSTAAVGHCHQPGPYQLPHGDDVVRLRPRDFTAHITHPYWPMRPGTVWHYVERGGGEVQRVTVRVTRHTKLIEGIRARVVRDTVRSAGEIVEDTRDWYAQDSGGSLWYLGEATAEYEDGELVSREGSWRYGRDGAQAGVILPARPRAGCSYREEHLEGEAEDRALVLSRRESVATPTGFHRRVLHTANSTPLEPRVLENKLYARGIGPIVEIDLSPTWSRAVLKRVTHR</sequence>
<accession>A0A2P2BZ07</accession>
<dbReference type="AlphaFoldDB" id="A0A2P2BZ07"/>
<organism evidence="1">
    <name type="scientific">metagenome</name>
    <dbReference type="NCBI Taxonomy" id="256318"/>
    <lineage>
        <taxon>unclassified sequences</taxon>
        <taxon>metagenomes</taxon>
    </lineage>
</organism>
<dbReference type="EMBL" id="CZKA01000015">
    <property type="protein sequence ID" value="CUR55008.1"/>
    <property type="molecule type" value="Genomic_DNA"/>
</dbReference>
<name>A0A2P2BZ07_9ZZZZ</name>